<feature type="domain" description="Beta-lactamase class A catalytic" evidence="8">
    <location>
        <begin position="82"/>
        <end position="298"/>
    </location>
</feature>
<organism evidence="9 10">
    <name type="scientific">Brevibacterium marinum</name>
    <dbReference type="NCBI Taxonomy" id="418643"/>
    <lineage>
        <taxon>Bacteria</taxon>
        <taxon>Bacillati</taxon>
        <taxon>Actinomycetota</taxon>
        <taxon>Actinomycetes</taxon>
        <taxon>Micrococcales</taxon>
        <taxon>Brevibacteriaceae</taxon>
        <taxon>Brevibacterium</taxon>
    </lineage>
</organism>
<keyword evidence="10" id="KW-1185">Reference proteome</keyword>
<dbReference type="Pfam" id="PF13354">
    <property type="entry name" value="Beta-lactamase2"/>
    <property type="match status" value="1"/>
</dbReference>
<dbReference type="NCBIfam" id="NF033103">
    <property type="entry name" value="bla_class_A"/>
    <property type="match status" value="1"/>
</dbReference>
<dbReference type="PANTHER" id="PTHR35333:SF3">
    <property type="entry name" value="BETA-LACTAMASE-TYPE TRANSPEPTIDASE FOLD CONTAINING PROTEIN"/>
    <property type="match status" value="1"/>
</dbReference>
<dbReference type="AlphaFoldDB" id="A0A846S4S9"/>
<dbReference type="RefSeq" id="WP_167950378.1">
    <property type="nucleotide sequence ID" value="NZ_BAAAPQ010000013.1"/>
</dbReference>
<dbReference type="Gene3D" id="3.40.710.10">
    <property type="entry name" value="DD-peptidase/beta-lactamase superfamily"/>
    <property type="match status" value="1"/>
</dbReference>
<evidence type="ECO:0000256" key="1">
    <source>
        <dbReference type="ARBA" id="ARBA00009009"/>
    </source>
</evidence>
<dbReference type="PANTHER" id="PTHR35333">
    <property type="entry name" value="BETA-LACTAMASE"/>
    <property type="match status" value="1"/>
</dbReference>
<dbReference type="Proteomes" id="UP000576792">
    <property type="component" value="Unassembled WGS sequence"/>
</dbReference>
<feature type="region of interest" description="Disordered" evidence="6">
    <location>
        <begin position="27"/>
        <end position="66"/>
    </location>
</feature>
<dbReference type="GO" id="GO:0008800">
    <property type="term" value="F:beta-lactamase activity"/>
    <property type="evidence" value="ECO:0007669"/>
    <property type="project" value="UniProtKB-UniRule"/>
</dbReference>
<evidence type="ECO:0000259" key="8">
    <source>
        <dbReference type="Pfam" id="PF13354"/>
    </source>
</evidence>
<feature type="signal peptide" evidence="7">
    <location>
        <begin position="1"/>
        <end position="23"/>
    </location>
</feature>
<dbReference type="SUPFAM" id="SSF56601">
    <property type="entry name" value="beta-lactamase/transpeptidase-like"/>
    <property type="match status" value="1"/>
</dbReference>
<keyword evidence="4 5" id="KW-0046">Antibiotic resistance</keyword>
<evidence type="ECO:0000256" key="7">
    <source>
        <dbReference type="SAM" id="SignalP"/>
    </source>
</evidence>
<dbReference type="InterPro" id="IPR045155">
    <property type="entry name" value="Beta-lactam_cat"/>
</dbReference>
<comment type="catalytic activity">
    <reaction evidence="5">
        <text>a beta-lactam + H2O = a substituted beta-amino acid</text>
        <dbReference type="Rhea" id="RHEA:20401"/>
        <dbReference type="ChEBI" id="CHEBI:15377"/>
        <dbReference type="ChEBI" id="CHEBI:35627"/>
        <dbReference type="ChEBI" id="CHEBI:140347"/>
        <dbReference type="EC" id="3.5.2.6"/>
    </reaction>
</comment>
<evidence type="ECO:0000256" key="4">
    <source>
        <dbReference type="ARBA" id="ARBA00023251"/>
    </source>
</evidence>
<dbReference type="PRINTS" id="PR00118">
    <property type="entry name" value="BLACTAMASEA"/>
</dbReference>
<evidence type="ECO:0000256" key="2">
    <source>
        <dbReference type="ARBA" id="ARBA00012865"/>
    </source>
</evidence>
<dbReference type="PROSITE" id="PS00146">
    <property type="entry name" value="BETA_LACTAMASE_A"/>
    <property type="match status" value="1"/>
</dbReference>
<evidence type="ECO:0000313" key="9">
    <source>
        <dbReference type="EMBL" id="NJC56512.1"/>
    </source>
</evidence>
<evidence type="ECO:0000256" key="3">
    <source>
        <dbReference type="ARBA" id="ARBA00022801"/>
    </source>
</evidence>
<comment type="similarity">
    <text evidence="1 5">Belongs to the class-A beta-lactamase family.</text>
</comment>
<sequence>MTSRTSQTLSAAALSLLTLTACAPSADSAESLSSAQASGPTVQASSPTAQAPGAESPSGDAAQPEVTADLTSIEDEYDARVGVHAMDTGDGSFVEHRSDERFGFASTIKSLAVAELLDTTSAEQLDEQVTWTEDDVEDAGYAPVTKKHLGDGLPLEKVAEAAIRVSDNAAANIVFDHIDGPAGLDSALEDLGDPTTEVIDREPELNVIDHDSTDNTTTPAAFSGDLAALLDSENLSADDRELLIDWMSGNATGDPLIRAGAPEGWEVADKSGHADALRNDVAIVFPPKRDPIVIAIMTEHHDPNSESDAALIEDTARAVLSAFE</sequence>
<dbReference type="EMBL" id="JAATJN010000001">
    <property type="protein sequence ID" value="NJC56512.1"/>
    <property type="molecule type" value="Genomic_DNA"/>
</dbReference>
<keyword evidence="3 5" id="KW-0378">Hydrolase</keyword>
<feature type="chain" id="PRO_5038885830" description="Beta-lactamase" evidence="7">
    <location>
        <begin position="24"/>
        <end position="324"/>
    </location>
</feature>
<reference evidence="9 10" key="1">
    <citation type="submission" date="2020-03" db="EMBL/GenBank/DDBJ databases">
        <title>Sequencing the genomes of 1000 actinobacteria strains.</title>
        <authorList>
            <person name="Klenk H.-P."/>
        </authorList>
    </citation>
    <scope>NUCLEOTIDE SEQUENCE [LARGE SCALE GENOMIC DNA]</scope>
    <source>
        <strain evidence="9 10">DSM 18964</strain>
    </source>
</reference>
<dbReference type="PROSITE" id="PS51257">
    <property type="entry name" value="PROKAR_LIPOPROTEIN"/>
    <property type="match status" value="1"/>
</dbReference>
<dbReference type="InterPro" id="IPR000871">
    <property type="entry name" value="Beta-lactam_class-A"/>
</dbReference>
<evidence type="ECO:0000313" key="10">
    <source>
        <dbReference type="Proteomes" id="UP000576792"/>
    </source>
</evidence>
<feature type="compositionally biased region" description="Polar residues" evidence="6">
    <location>
        <begin position="28"/>
        <end position="49"/>
    </location>
</feature>
<evidence type="ECO:0000256" key="6">
    <source>
        <dbReference type="SAM" id="MobiDB-lite"/>
    </source>
</evidence>
<accession>A0A846S4S9</accession>
<comment type="caution">
    <text evidence="9">The sequence shown here is derived from an EMBL/GenBank/DDBJ whole genome shotgun (WGS) entry which is preliminary data.</text>
</comment>
<dbReference type="InterPro" id="IPR012338">
    <property type="entry name" value="Beta-lactam/transpept-like"/>
</dbReference>
<proteinExistence type="inferred from homology"/>
<dbReference type="GO" id="GO:0030655">
    <property type="term" value="P:beta-lactam antibiotic catabolic process"/>
    <property type="evidence" value="ECO:0007669"/>
    <property type="project" value="InterPro"/>
</dbReference>
<gene>
    <name evidence="9" type="ORF">BKA07_001547</name>
</gene>
<dbReference type="GO" id="GO:0046677">
    <property type="term" value="P:response to antibiotic"/>
    <property type="evidence" value="ECO:0007669"/>
    <property type="project" value="UniProtKB-UniRule"/>
</dbReference>
<evidence type="ECO:0000256" key="5">
    <source>
        <dbReference type="RuleBase" id="RU361140"/>
    </source>
</evidence>
<protein>
    <recommendedName>
        <fullName evidence="2 5">Beta-lactamase</fullName>
        <ecNumber evidence="2 5">3.5.2.6</ecNumber>
    </recommendedName>
</protein>
<dbReference type="InterPro" id="IPR023650">
    <property type="entry name" value="Beta-lactam_class-A_AS"/>
</dbReference>
<name>A0A846S4S9_9MICO</name>
<dbReference type="EC" id="3.5.2.6" evidence="2 5"/>
<keyword evidence="7" id="KW-0732">Signal</keyword>